<feature type="region of interest" description="Disordered" evidence="1">
    <location>
        <begin position="217"/>
        <end position="251"/>
    </location>
</feature>
<dbReference type="Proteomes" id="UP000284842">
    <property type="component" value="Unassembled WGS sequence"/>
</dbReference>
<feature type="non-terminal residue" evidence="2">
    <location>
        <position position="314"/>
    </location>
</feature>
<protein>
    <submittedName>
        <fullName evidence="2">Uncharacterized protein</fullName>
    </submittedName>
</protein>
<comment type="caution">
    <text evidence="2">The sequence shown here is derived from an EMBL/GenBank/DDBJ whole genome shotgun (WGS) entry which is preliminary data.</text>
</comment>
<dbReference type="OrthoDB" id="3052539at2759"/>
<accession>A0A409X8U1</accession>
<evidence type="ECO:0000313" key="2">
    <source>
        <dbReference type="EMBL" id="PPQ87186.1"/>
    </source>
</evidence>
<evidence type="ECO:0000256" key="1">
    <source>
        <dbReference type="SAM" id="MobiDB-lite"/>
    </source>
</evidence>
<reference evidence="2 3" key="1">
    <citation type="journal article" date="2018" name="Evol. Lett.">
        <title>Horizontal gene cluster transfer increased hallucinogenic mushroom diversity.</title>
        <authorList>
            <person name="Reynolds H.T."/>
            <person name="Vijayakumar V."/>
            <person name="Gluck-Thaler E."/>
            <person name="Korotkin H.B."/>
            <person name="Matheny P.B."/>
            <person name="Slot J.C."/>
        </authorList>
    </citation>
    <scope>NUCLEOTIDE SEQUENCE [LARGE SCALE GENOMIC DNA]</scope>
    <source>
        <strain evidence="2 3">2629</strain>
    </source>
</reference>
<evidence type="ECO:0000313" key="3">
    <source>
        <dbReference type="Proteomes" id="UP000284842"/>
    </source>
</evidence>
<dbReference type="InParanoid" id="A0A409X8U1"/>
<dbReference type="EMBL" id="NHTK01004336">
    <property type="protein sequence ID" value="PPQ87186.1"/>
    <property type="molecule type" value="Genomic_DNA"/>
</dbReference>
<proteinExistence type="predicted"/>
<gene>
    <name evidence="2" type="ORF">CVT24_009520</name>
</gene>
<dbReference type="AlphaFoldDB" id="A0A409X8U1"/>
<keyword evidence="3" id="KW-1185">Reference proteome</keyword>
<sequence>MSSSPSPCTCIHPLHCRCQVSRWGAPSPYYYSSNPYLSYSYHTTPSSEPPIAQQQPLHVAASLPYNLSTTSTVSGNPQFVSGSTLPSVSQSASDYSRLVLGNITSAAQNTPVAESTSSRKRKSTDTSGGSKPKKAKQARVSSNAATVVPPLLPTDTSNIVGVGPVQQMPNDTPESESSSDVTLNPTLKAIQGIVRKRRGALRTTARDVYTFLIPVDTQDKPSNFTSRPAPSVNDFTNQSEPSDSESIPLLDSKPNSEYLQCRLCVNWKAWKNSDGVTSTIRKHLLQKHGDIYTNVLEVLGIPTPSSSAADQAAR</sequence>
<feature type="region of interest" description="Disordered" evidence="1">
    <location>
        <begin position="108"/>
        <end position="159"/>
    </location>
</feature>
<feature type="compositionally biased region" description="Polar residues" evidence="1">
    <location>
        <begin position="220"/>
        <end position="245"/>
    </location>
</feature>
<name>A0A409X8U1_9AGAR</name>
<organism evidence="2 3">
    <name type="scientific">Panaeolus cyanescens</name>
    <dbReference type="NCBI Taxonomy" id="181874"/>
    <lineage>
        <taxon>Eukaryota</taxon>
        <taxon>Fungi</taxon>
        <taxon>Dikarya</taxon>
        <taxon>Basidiomycota</taxon>
        <taxon>Agaricomycotina</taxon>
        <taxon>Agaricomycetes</taxon>
        <taxon>Agaricomycetidae</taxon>
        <taxon>Agaricales</taxon>
        <taxon>Agaricineae</taxon>
        <taxon>Galeropsidaceae</taxon>
        <taxon>Panaeolus</taxon>
    </lineage>
</organism>